<feature type="domain" description="RNA polymerase sigma factor 70 region 4 type 2" evidence="6">
    <location>
        <begin position="121"/>
        <end position="168"/>
    </location>
</feature>
<dbReference type="Pfam" id="PF08281">
    <property type="entry name" value="Sigma70_r4_2"/>
    <property type="match status" value="1"/>
</dbReference>
<dbReference type="InterPro" id="IPR014284">
    <property type="entry name" value="RNA_pol_sigma-70_dom"/>
</dbReference>
<protein>
    <submittedName>
        <fullName evidence="7">RNA polymerase sigma-70 factor</fullName>
    </submittedName>
</protein>
<dbReference type="Proteomes" id="UP001172082">
    <property type="component" value="Unassembled WGS sequence"/>
</dbReference>
<dbReference type="EMBL" id="JAUJEA010000001">
    <property type="protein sequence ID" value="MDN5200673.1"/>
    <property type="molecule type" value="Genomic_DNA"/>
</dbReference>
<evidence type="ECO:0000259" key="6">
    <source>
        <dbReference type="Pfam" id="PF08281"/>
    </source>
</evidence>
<keyword evidence="3" id="KW-0731">Sigma factor</keyword>
<comment type="similarity">
    <text evidence="1">Belongs to the sigma-70 factor family. ECF subfamily.</text>
</comment>
<dbReference type="SUPFAM" id="SSF88659">
    <property type="entry name" value="Sigma3 and sigma4 domains of RNA polymerase sigma factors"/>
    <property type="match status" value="1"/>
</dbReference>
<dbReference type="PANTHER" id="PTHR43133:SF46">
    <property type="entry name" value="RNA POLYMERASE SIGMA-70 FACTOR ECF SUBFAMILY"/>
    <property type="match status" value="1"/>
</dbReference>
<evidence type="ECO:0000313" key="8">
    <source>
        <dbReference type="Proteomes" id="UP001172082"/>
    </source>
</evidence>
<dbReference type="NCBIfam" id="TIGR02937">
    <property type="entry name" value="sigma70-ECF"/>
    <property type="match status" value="1"/>
</dbReference>
<evidence type="ECO:0000259" key="5">
    <source>
        <dbReference type="Pfam" id="PF04542"/>
    </source>
</evidence>
<keyword evidence="8" id="KW-1185">Reference proteome</keyword>
<reference evidence="7" key="1">
    <citation type="submission" date="2023-06" db="EMBL/GenBank/DDBJ databases">
        <title>Genomic of Parafulvivirga corallium.</title>
        <authorList>
            <person name="Wang G."/>
        </authorList>
    </citation>
    <scope>NUCLEOTIDE SEQUENCE</scope>
    <source>
        <strain evidence="7">BMA10</strain>
    </source>
</reference>
<evidence type="ECO:0000256" key="1">
    <source>
        <dbReference type="ARBA" id="ARBA00010641"/>
    </source>
</evidence>
<evidence type="ECO:0000256" key="4">
    <source>
        <dbReference type="ARBA" id="ARBA00023163"/>
    </source>
</evidence>
<organism evidence="7 8">
    <name type="scientific">Splendidivirga corallicola</name>
    <dbReference type="NCBI Taxonomy" id="3051826"/>
    <lineage>
        <taxon>Bacteria</taxon>
        <taxon>Pseudomonadati</taxon>
        <taxon>Bacteroidota</taxon>
        <taxon>Cytophagia</taxon>
        <taxon>Cytophagales</taxon>
        <taxon>Splendidivirgaceae</taxon>
        <taxon>Splendidivirga</taxon>
    </lineage>
</organism>
<feature type="domain" description="RNA polymerase sigma-70 region 2" evidence="5">
    <location>
        <begin position="24"/>
        <end position="89"/>
    </location>
</feature>
<dbReference type="RefSeq" id="WP_346750695.1">
    <property type="nucleotide sequence ID" value="NZ_JAUJEA010000001.1"/>
</dbReference>
<dbReference type="InterPro" id="IPR013325">
    <property type="entry name" value="RNA_pol_sigma_r2"/>
</dbReference>
<dbReference type="Gene3D" id="1.10.1740.10">
    <property type="match status" value="1"/>
</dbReference>
<accession>A0ABT8KLS2</accession>
<sequence length="188" mass="21952">MAQFNDIKVLRGLRRGSLNAFNEIYEQYAVKLFNFSMLYLKSREEAEEIVQDVFVKIWQNREKINEELSFNGYIFRIAKNCVLNKLRKKINEPDSFVSVNQCLVGQNQTENEVLFRDMEGLLEEAIEGLPVQRQLIFRMSRQNGLSNKEIAEQLDISVNTVEGQIRKAINYLRNYIDILPIIIATLTL</sequence>
<dbReference type="InterPro" id="IPR007627">
    <property type="entry name" value="RNA_pol_sigma70_r2"/>
</dbReference>
<gene>
    <name evidence="7" type="ORF">QQ008_04855</name>
</gene>
<comment type="caution">
    <text evidence="7">The sequence shown here is derived from an EMBL/GenBank/DDBJ whole genome shotgun (WGS) entry which is preliminary data.</text>
</comment>
<dbReference type="InterPro" id="IPR014327">
    <property type="entry name" value="RNA_pol_sigma70_bacteroid"/>
</dbReference>
<keyword evidence="4" id="KW-0804">Transcription</keyword>
<evidence type="ECO:0000256" key="3">
    <source>
        <dbReference type="ARBA" id="ARBA00023082"/>
    </source>
</evidence>
<dbReference type="InterPro" id="IPR013324">
    <property type="entry name" value="RNA_pol_sigma_r3/r4-like"/>
</dbReference>
<dbReference type="InterPro" id="IPR039425">
    <property type="entry name" value="RNA_pol_sigma-70-like"/>
</dbReference>
<keyword evidence="2" id="KW-0805">Transcription regulation</keyword>
<evidence type="ECO:0000256" key="2">
    <source>
        <dbReference type="ARBA" id="ARBA00023015"/>
    </source>
</evidence>
<dbReference type="PANTHER" id="PTHR43133">
    <property type="entry name" value="RNA POLYMERASE ECF-TYPE SIGMA FACTO"/>
    <property type="match status" value="1"/>
</dbReference>
<dbReference type="Gene3D" id="1.10.10.10">
    <property type="entry name" value="Winged helix-like DNA-binding domain superfamily/Winged helix DNA-binding domain"/>
    <property type="match status" value="1"/>
</dbReference>
<dbReference type="Pfam" id="PF04542">
    <property type="entry name" value="Sigma70_r2"/>
    <property type="match status" value="1"/>
</dbReference>
<dbReference type="SUPFAM" id="SSF88946">
    <property type="entry name" value="Sigma2 domain of RNA polymerase sigma factors"/>
    <property type="match status" value="1"/>
</dbReference>
<evidence type="ECO:0000313" key="7">
    <source>
        <dbReference type="EMBL" id="MDN5200673.1"/>
    </source>
</evidence>
<dbReference type="InterPro" id="IPR036388">
    <property type="entry name" value="WH-like_DNA-bd_sf"/>
</dbReference>
<dbReference type="NCBIfam" id="TIGR02985">
    <property type="entry name" value="Sig70_bacteroi1"/>
    <property type="match status" value="1"/>
</dbReference>
<dbReference type="InterPro" id="IPR013249">
    <property type="entry name" value="RNA_pol_sigma70_r4_t2"/>
</dbReference>
<proteinExistence type="inferred from homology"/>
<name>A0ABT8KLS2_9BACT</name>